<dbReference type="STRING" id="419940.SAMN05421824_2467"/>
<evidence type="ECO:0000313" key="2">
    <source>
        <dbReference type="Proteomes" id="UP000198999"/>
    </source>
</evidence>
<name>A0A1H9JCG7_9FLAO</name>
<dbReference type="OrthoDB" id="1449138at2"/>
<dbReference type="EMBL" id="FOFN01000003">
    <property type="protein sequence ID" value="SEQ84522.1"/>
    <property type="molecule type" value="Genomic_DNA"/>
</dbReference>
<proteinExistence type="predicted"/>
<keyword evidence="2" id="KW-1185">Reference proteome</keyword>
<evidence type="ECO:0000313" key="1">
    <source>
        <dbReference type="EMBL" id="SEQ84522.1"/>
    </source>
</evidence>
<gene>
    <name evidence="1" type="ORF">SAMN05421824_2467</name>
</gene>
<accession>A0A1H9JCG7</accession>
<organism evidence="1 2">
    <name type="scientific">Hyunsoonleella jejuensis</name>
    <dbReference type="NCBI Taxonomy" id="419940"/>
    <lineage>
        <taxon>Bacteria</taxon>
        <taxon>Pseudomonadati</taxon>
        <taxon>Bacteroidota</taxon>
        <taxon>Flavobacteriia</taxon>
        <taxon>Flavobacteriales</taxon>
        <taxon>Flavobacteriaceae</taxon>
    </lineage>
</organism>
<dbReference type="Proteomes" id="UP000198999">
    <property type="component" value="Unassembled WGS sequence"/>
</dbReference>
<sequence>MENIKQHIAFRLFTLLLVASLFAPTASKFVHIFEHHQHIVCINDHSTHIHKVDLDCEFYKFQLNTHFLLPDENNSDFHISHYYQIPTVTYNFLNNHRQLSFSLRGPPVLV</sequence>
<dbReference type="AlphaFoldDB" id="A0A1H9JCG7"/>
<protein>
    <submittedName>
        <fullName evidence="1">Uncharacterized protein</fullName>
    </submittedName>
</protein>
<reference evidence="1 2" key="1">
    <citation type="submission" date="2016-10" db="EMBL/GenBank/DDBJ databases">
        <authorList>
            <person name="de Groot N.N."/>
        </authorList>
    </citation>
    <scope>NUCLEOTIDE SEQUENCE [LARGE SCALE GENOMIC DNA]</scope>
    <source>
        <strain evidence="1 2">DSM 21035</strain>
    </source>
</reference>